<evidence type="ECO:0000313" key="2">
    <source>
        <dbReference type="Proteomes" id="UP001152320"/>
    </source>
</evidence>
<dbReference type="AlphaFoldDB" id="A0A9Q1BST2"/>
<dbReference type="Proteomes" id="UP001152320">
    <property type="component" value="Chromosome 12"/>
</dbReference>
<keyword evidence="2" id="KW-1185">Reference proteome</keyword>
<accession>A0A9Q1BST2</accession>
<protein>
    <submittedName>
        <fullName evidence="1">Uncharacterized protein</fullName>
    </submittedName>
</protein>
<comment type="caution">
    <text evidence="1">The sequence shown here is derived from an EMBL/GenBank/DDBJ whole genome shotgun (WGS) entry which is preliminary data.</text>
</comment>
<evidence type="ECO:0000313" key="1">
    <source>
        <dbReference type="EMBL" id="KAJ8031909.1"/>
    </source>
</evidence>
<dbReference type="EMBL" id="JAIZAY010000012">
    <property type="protein sequence ID" value="KAJ8031909.1"/>
    <property type="molecule type" value="Genomic_DNA"/>
</dbReference>
<gene>
    <name evidence="1" type="ORF">HOLleu_25272</name>
</gene>
<organism evidence="1 2">
    <name type="scientific">Holothuria leucospilota</name>
    <name type="common">Black long sea cucumber</name>
    <name type="synonym">Mertensiothuria leucospilota</name>
    <dbReference type="NCBI Taxonomy" id="206669"/>
    <lineage>
        <taxon>Eukaryota</taxon>
        <taxon>Metazoa</taxon>
        <taxon>Echinodermata</taxon>
        <taxon>Eleutherozoa</taxon>
        <taxon>Echinozoa</taxon>
        <taxon>Holothuroidea</taxon>
        <taxon>Aspidochirotacea</taxon>
        <taxon>Aspidochirotida</taxon>
        <taxon>Holothuriidae</taxon>
        <taxon>Holothuria</taxon>
    </lineage>
</organism>
<reference evidence="1" key="1">
    <citation type="submission" date="2021-10" db="EMBL/GenBank/DDBJ databases">
        <title>Tropical sea cucumber genome reveals ecological adaptation and Cuvierian tubules defense mechanism.</title>
        <authorList>
            <person name="Chen T."/>
        </authorList>
    </citation>
    <scope>NUCLEOTIDE SEQUENCE</scope>
    <source>
        <strain evidence="1">Nanhai2018</strain>
        <tissue evidence="1">Muscle</tissue>
    </source>
</reference>
<sequence>MPIDEGSIATYASVKYPRTQVLADYNEVNILPSVSEIDENEFSEAADVIDSISEGTVIVNDQENIVNEASVDVDDNRNGESAKTKTVPHVKKPSVVYAFIKKTKST</sequence>
<name>A0A9Q1BST2_HOLLE</name>
<proteinExistence type="predicted"/>